<sequence length="83" mass="9614">MTLDQHNTQLWALENLYNTGLCAVHSCFFINIWPPLSETTSFSLVYEHVFNYAHFHTVCSQSFCSALIRPQDMKNAKSEEKVE</sequence>
<evidence type="ECO:0000313" key="1">
    <source>
        <dbReference type="EMBL" id="GFY01147.1"/>
    </source>
</evidence>
<gene>
    <name evidence="1" type="ORF">TNCV_5076141</name>
</gene>
<evidence type="ECO:0000313" key="2">
    <source>
        <dbReference type="Proteomes" id="UP000887159"/>
    </source>
</evidence>
<name>A0A8X6V1K5_TRICX</name>
<dbReference type="Proteomes" id="UP000887159">
    <property type="component" value="Unassembled WGS sequence"/>
</dbReference>
<dbReference type="AlphaFoldDB" id="A0A8X6V1K5"/>
<proteinExistence type="predicted"/>
<organism evidence="1 2">
    <name type="scientific">Trichonephila clavipes</name>
    <name type="common">Golden silk orbweaver</name>
    <name type="synonym">Nephila clavipes</name>
    <dbReference type="NCBI Taxonomy" id="2585209"/>
    <lineage>
        <taxon>Eukaryota</taxon>
        <taxon>Metazoa</taxon>
        <taxon>Ecdysozoa</taxon>
        <taxon>Arthropoda</taxon>
        <taxon>Chelicerata</taxon>
        <taxon>Arachnida</taxon>
        <taxon>Araneae</taxon>
        <taxon>Araneomorphae</taxon>
        <taxon>Entelegynae</taxon>
        <taxon>Araneoidea</taxon>
        <taxon>Nephilidae</taxon>
        <taxon>Trichonephila</taxon>
    </lineage>
</organism>
<comment type="caution">
    <text evidence="1">The sequence shown here is derived from an EMBL/GenBank/DDBJ whole genome shotgun (WGS) entry which is preliminary data.</text>
</comment>
<protein>
    <submittedName>
        <fullName evidence="1">Uncharacterized protein</fullName>
    </submittedName>
</protein>
<dbReference type="EMBL" id="BMAU01021225">
    <property type="protein sequence ID" value="GFY01147.1"/>
    <property type="molecule type" value="Genomic_DNA"/>
</dbReference>
<accession>A0A8X6V1K5</accession>
<reference evidence="1" key="1">
    <citation type="submission" date="2020-08" db="EMBL/GenBank/DDBJ databases">
        <title>Multicomponent nature underlies the extraordinary mechanical properties of spider dragline silk.</title>
        <authorList>
            <person name="Kono N."/>
            <person name="Nakamura H."/>
            <person name="Mori M."/>
            <person name="Yoshida Y."/>
            <person name="Ohtoshi R."/>
            <person name="Malay A.D."/>
            <person name="Moran D.A.P."/>
            <person name="Tomita M."/>
            <person name="Numata K."/>
            <person name="Arakawa K."/>
        </authorList>
    </citation>
    <scope>NUCLEOTIDE SEQUENCE</scope>
</reference>
<keyword evidence="2" id="KW-1185">Reference proteome</keyword>